<name>A0ABU3VTM6_9GAMM</name>
<gene>
    <name evidence="11" type="ORF">RYS15_02955</name>
</gene>
<keyword evidence="8 10" id="KW-1133">Transmembrane helix</keyword>
<protein>
    <recommendedName>
        <fullName evidence="10">Flagellar protein FliL</fullName>
    </recommendedName>
</protein>
<evidence type="ECO:0000256" key="7">
    <source>
        <dbReference type="ARBA" id="ARBA00022779"/>
    </source>
</evidence>
<dbReference type="InterPro" id="IPR005503">
    <property type="entry name" value="FliL"/>
</dbReference>
<keyword evidence="5 10" id="KW-0145">Chemotaxis</keyword>
<evidence type="ECO:0000256" key="10">
    <source>
        <dbReference type="RuleBase" id="RU364125"/>
    </source>
</evidence>
<dbReference type="Pfam" id="PF03748">
    <property type="entry name" value="FliL"/>
    <property type="match status" value="1"/>
</dbReference>
<keyword evidence="7 10" id="KW-0283">Flagellar rotation</keyword>
<keyword evidence="12" id="KW-1185">Reference proteome</keyword>
<comment type="function">
    <text evidence="1 10">Controls the rotational direction of flagella during chemotaxis.</text>
</comment>
<evidence type="ECO:0000256" key="4">
    <source>
        <dbReference type="ARBA" id="ARBA00022475"/>
    </source>
</evidence>
<dbReference type="EMBL" id="JAWIIJ010000002">
    <property type="protein sequence ID" value="MDV2077620.1"/>
    <property type="molecule type" value="Genomic_DNA"/>
</dbReference>
<dbReference type="PANTHER" id="PTHR35091:SF2">
    <property type="entry name" value="FLAGELLAR PROTEIN FLIL"/>
    <property type="match status" value="1"/>
</dbReference>
<keyword evidence="10" id="KW-0997">Cell inner membrane</keyword>
<evidence type="ECO:0000313" key="11">
    <source>
        <dbReference type="EMBL" id="MDV2077620.1"/>
    </source>
</evidence>
<evidence type="ECO:0000256" key="3">
    <source>
        <dbReference type="ARBA" id="ARBA00008281"/>
    </source>
</evidence>
<reference evidence="11 12" key="1">
    <citation type="submission" date="2023-10" db="EMBL/GenBank/DDBJ databases">
        <title>Characteristics and mechanism of a salt-tolerant marine origin heterotrophic nitrifying- aerobic denitrifying bacteria Marinobacter xestospongiae HN1.</title>
        <authorList>
            <person name="Qi R."/>
        </authorList>
    </citation>
    <scope>NUCLEOTIDE SEQUENCE [LARGE SCALE GENOMIC DNA]</scope>
    <source>
        <strain evidence="11 12">HN1</strain>
    </source>
</reference>
<organism evidence="11 12">
    <name type="scientific">Marinobacter xestospongiae</name>
    <dbReference type="NCBI Taxonomy" id="994319"/>
    <lineage>
        <taxon>Bacteria</taxon>
        <taxon>Pseudomonadati</taxon>
        <taxon>Pseudomonadota</taxon>
        <taxon>Gammaproteobacteria</taxon>
        <taxon>Pseudomonadales</taxon>
        <taxon>Marinobacteraceae</taxon>
        <taxon>Marinobacter</taxon>
    </lineage>
</organism>
<proteinExistence type="inferred from homology"/>
<keyword evidence="6 10" id="KW-0812">Transmembrane</keyword>
<evidence type="ECO:0000313" key="12">
    <source>
        <dbReference type="Proteomes" id="UP001269819"/>
    </source>
</evidence>
<dbReference type="Proteomes" id="UP001269819">
    <property type="component" value="Unassembled WGS sequence"/>
</dbReference>
<comment type="similarity">
    <text evidence="3 10">Belongs to the FliL family.</text>
</comment>
<evidence type="ECO:0000256" key="6">
    <source>
        <dbReference type="ARBA" id="ARBA00022692"/>
    </source>
</evidence>
<evidence type="ECO:0000256" key="9">
    <source>
        <dbReference type="ARBA" id="ARBA00023136"/>
    </source>
</evidence>
<evidence type="ECO:0000256" key="2">
    <source>
        <dbReference type="ARBA" id="ARBA00004162"/>
    </source>
</evidence>
<evidence type="ECO:0000256" key="5">
    <source>
        <dbReference type="ARBA" id="ARBA00022500"/>
    </source>
</evidence>
<keyword evidence="4" id="KW-1003">Cell membrane</keyword>
<keyword evidence="11" id="KW-0282">Flagellum</keyword>
<comment type="subcellular location">
    <subcellularLocation>
        <location evidence="10">Cell inner membrane</location>
    </subcellularLocation>
    <subcellularLocation>
        <location evidence="2">Cell membrane</location>
        <topology evidence="2">Single-pass membrane protein</topology>
    </subcellularLocation>
</comment>
<dbReference type="PANTHER" id="PTHR35091">
    <property type="entry name" value="FLAGELLAR PROTEIN FLIL"/>
    <property type="match status" value="1"/>
</dbReference>
<accession>A0ABU3VTM6</accession>
<evidence type="ECO:0000256" key="8">
    <source>
        <dbReference type="ARBA" id="ARBA00022989"/>
    </source>
</evidence>
<keyword evidence="11" id="KW-0966">Cell projection</keyword>
<comment type="caution">
    <text evidence="11">The sequence shown here is derived from an EMBL/GenBank/DDBJ whole genome shotgun (WGS) entry which is preliminary data.</text>
</comment>
<dbReference type="RefSeq" id="WP_316972528.1">
    <property type="nucleotide sequence ID" value="NZ_JAWIIJ010000002.1"/>
</dbReference>
<sequence length="167" mass="17948">MADDNAPDGAPKKGKLKTILLVVVVVILAVGLSVAGTLWFLQDKSDDGDDASSDGEPAQPAFQPSQYAELEKALVTTVQAEGRQRYAQVYVAFEADNAAALAATELHMPLLRAQLINVLAASDFMTLQSAEGRQQLSQTMLDAVNGVLEQEGEPPLKRVLLRNFVLQ</sequence>
<keyword evidence="11" id="KW-0969">Cilium</keyword>
<keyword evidence="9 10" id="KW-0472">Membrane</keyword>
<feature type="transmembrane region" description="Helical" evidence="10">
    <location>
        <begin position="19"/>
        <end position="41"/>
    </location>
</feature>
<evidence type="ECO:0000256" key="1">
    <source>
        <dbReference type="ARBA" id="ARBA00002254"/>
    </source>
</evidence>